<dbReference type="InterPro" id="IPR043733">
    <property type="entry name" value="DUF5677"/>
</dbReference>
<keyword evidence="2" id="KW-1185">Reference proteome</keyword>
<dbReference type="RefSeq" id="WP_273736680.1">
    <property type="nucleotide sequence ID" value="NZ_JAQIVI010000002.1"/>
</dbReference>
<dbReference type="Pfam" id="PF18928">
    <property type="entry name" value="DUF5677"/>
    <property type="match status" value="1"/>
</dbReference>
<evidence type="ECO:0000313" key="2">
    <source>
        <dbReference type="Proteomes" id="UP001596383"/>
    </source>
</evidence>
<proteinExistence type="predicted"/>
<organism evidence="1 2">
    <name type="scientific">Natrinema soli</name>
    <dbReference type="NCBI Taxonomy" id="1930624"/>
    <lineage>
        <taxon>Archaea</taxon>
        <taxon>Methanobacteriati</taxon>
        <taxon>Methanobacteriota</taxon>
        <taxon>Stenosarchaea group</taxon>
        <taxon>Halobacteria</taxon>
        <taxon>Halobacteriales</taxon>
        <taxon>Natrialbaceae</taxon>
        <taxon>Natrinema</taxon>
    </lineage>
</organism>
<sequence length="266" mass="30672">MDEDHQFQALTLLHARSIQTSNEILAQIKHGYTDGAYARWRNLYETAATALFIKDHPDTGERFLDYRAIEDYYRAQTQQEYKDTLHIEGFSDEEMQILEDIREKMRDKYGKSFDDGGYGYGWANNHFDRATFLQIAEETELDHLKPYYELTHKLIHSGSTSATYSMGLIQDINSDTDQDMIQKYRLLSTPSSYGFTDAAQNTAISLAQTTTALLNLEPTPLRLVKMQGIQHLIDDIQREFLNTQKEIEKKAKSSKGESILEHTKPL</sequence>
<name>A0ABD5SEI2_9EURY</name>
<protein>
    <submittedName>
        <fullName evidence="1">DUF5677 domain-containing protein</fullName>
    </submittedName>
</protein>
<reference evidence="1 2" key="1">
    <citation type="journal article" date="2019" name="Int. J. Syst. Evol. Microbiol.">
        <title>The Global Catalogue of Microorganisms (GCM) 10K type strain sequencing project: providing services to taxonomists for standard genome sequencing and annotation.</title>
        <authorList>
            <consortium name="The Broad Institute Genomics Platform"/>
            <consortium name="The Broad Institute Genome Sequencing Center for Infectious Disease"/>
            <person name="Wu L."/>
            <person name="Ma J."/>
        </authorList>
    </citation>
    <scope>NUCLEOTIDE SEQUENCE [LARGE SCALE GENOMIC DNA]</scope>
    <source>
        <strain evidence="1 2">LMG 29247</strain>
    </source>
</reference>
<comment type="caution">
    <text evidence="1">The sequence shown here is derived from an EMBL/GenBank/DDBJ whole genome shotgun (WGS) entry which is preliminary data.</text>
</comment>
<dbReference type="Proteomes" id="UP001596383">
    <property type="component" value="Unassembled WGS sequence"/>
</dbReference>
<dbReference type="AlphaFoldDB" id="A0ABD5SEI2"/>
<evidence type="ECO:0000313" key="1">
    <source>
        <dbReference type="EMBL" id="MFC6763538.1"/>
    </source>
</evidence>
<accession>A0ABD5SEI2</accession>
<dbReference type="EMBL" id="JBHSWV010000002">
    <property type="protein sequence ID" value="MFC6763538.1"/>
    <property type="molecule type" value="Genomic_DNA"/>
</dbReference>
<gene>
    <name evidence="1" type="ORF">ACFQE6_00100</name>
</gene>